<evidence type="ECO:0000313" key="2">
    <source>
        <dbReference type="Proteomes" id="UP000887575"/>
    </source>
</evidence>
<keyword evidence="1" id="KW-0812">Transmembrane</keyword>
<protein>
    <submittedName>
        <fullName evidence="3">Uncharacterized protein</fullName>
    </submittedName>
</protein>
<dbReference type="Pfam" id="PF07062">
    <property type="entry name" value="Clc-like"/>
    <property type="match status" value="1"/>
</dbReference>
<dbReference type="AlphaFoldDB" id="A0AAF3JCC5"/>
<dbReference type="Proteomes" id="UP000887575">
    <property type="component" value="Unassembled WGS sequence"/>
</dbReference>
<organism evidence="2 3">
    <name type="scientific">Mesorhabditis belari</name>
    <dbReference type="NCBI Taxonomy" id="2138241"/>
    <lineage>
        <taxon>Eukaryota</taxon>
        <taxon>Metazoa</taxon>
        <taxon>Ecdysozoa</taxon>
        <taxon>Nematoda</taxon>
        <taxon>Chromadorea</taxon>
        <taxon>Rhabditida</taxon>
        <taxon>Rhabditina</taxon>
        <taxon>Rhabditomorpha</taxon>
        <taxon>Rhabditoidea</taxon>
        <taxon>Rhabditidae</taxon>
        <taxon>Mesorhabditinae</taxon>
        <taxon>Mesorhabditis</taxon>
    </lineage>
</organism>
<dbReference type="InterPro" id="IPR010761">
    <property type="entry name" value="Clc_prot-like"/>
</dbReference>
<accession>A0AAF3JCC5</accession>
<keyword evidence="2" id="KW-1185">Reference proteome</keyword>
<dbReference type="Gene3D" id="1.20.140.150">
    <property type="match status" value="1"/>
</dbReference>
<feature type="transmembrane region" description="Helical" evidence="1">
    <location>
        <begin position="44"/>
        <end position="65"/>
    </location>
</feature>
<proteinExistence type="predicted"/>
<keyword evidence="1" id="KW-1133">Transmembrane helix</keyword>
<feature type="transmembrane region" description="Helical" evidence="1">
    <location>
        <begin position="178"/>
        <end position="201"/>
    </location>
</feature>
<name>A0AAF3JCC5_9BILA</name>
<feature type="transmembrane region" description="Helical" evidence="1">
    <location>
        <begin position="146"/>
        <end position="166"/>
    </location>
</feature>
<keyword evidence="1" id="KW-0472">Membrane</keyword>
<feature type="transmembrane region" description="Helical" evidence="1">
    <location>
        <begin position="227"/>
        <end position="252"/>
    </location>
</feature>
<evidence type="ECO:0000313" key="3">
    <source>
        <dbReference type="WBParaSite" id="MBELARI_LOCUS9885.1"/>
    </source>
</evidence>
<sequence length="310" mass="34715">MAKSKRNAESVVKLDSLGREATLRRVQFVEKELRRMSHASSYKLVLAVSLFLLFAGLVLTAFSLFSAQWQVSEIGEQHVTHLHGLWKDCIEPSKELIPLYENSARQEKCVYKFDPSAQEELRKALDIGDEASHELLLHRFLPQHKAVIFFAVFTFVFGLLGSIIGICSPCFPPNSMLFVVALFLTTACSILADVIFIAAAMKPPQIKWEKFDKFDPSKYENKLGMAAFLHLLASGLITTSFFSSLGTAYLLLLTRSKNDGSSCCSGMRPKRDFEEEDRWHGPGLIIRACDDQACKPFVIMPDPQSDDSAP</sequence>
<reference evidence="3" key="1">
    <citation type="submission" date="2024-02" db="UniProtKB">
        <authorList>
            <consortium name="WormBaseParasite"/>
        </authorList>
    </citation>
    <scope>IDENTIFICATION</scope>
</reference>
<dbReference type="PANTHER" id="PTHR35574">
    <property type="entry name" value="PUTATIVE-RELATED"/>
    <property type="match status" value="1"/>
</dbReference>
<dbReference type="WBParaSite" id="MBELARI_LOCUS9885.1">
    <property type="protein sequence ID" value="MBELARI_LOCUS9885.1"/>
    <property type="gene ID" value="MBELARI_LOCUS9885"/>
</dbReference>
<evidence type="ECO:0000256" key="1">
    <source>
        <dbReference type="SAM" id="Phobius"/>
    </source>
</evidence>
<dbReference type="GO" id="GO:0016020">
    <property type="term" value="C:membrane"/>
    <property type="evidence" value="ECO:0007669"/>
    <property type="project" value="InterPro"/>
</dbReference>
<dbReference type="PANTHER" id="PTHR35574:SF4">
    <property type="entry name" value="CLC-LIKE PROTEIN"/>
    <property type="match status" value="1"/>
</dbReference>